<sequence>MSRLLAAALLAGALYLPAGRAGAEPLTLEQAIARASEGAPRLQAVEAAVEAARASQTQAGVRPNPTVTVTGENIAGSGRYGFLPQAEITASYSQMLERGGKRDARTAWAQRDVGVAEASTRVTRLDLAARVERAWFDVIIADEVVWAAKYRLKTEREMQAEALRRVRGYKDPLFVETRAAARVAQSEIALHEAKRREVAARNVLASFWGGSGEGLEVAGGVLTEVKSPLAIAPSDEAFETAKIARAQAAVTLEQSRGVQDYTVSGGVRYLRGTGDVALVTGITIPIGRFDRNQGNIERAQAERRRLEFEAEADRLERLRRLASLRAEADASRLRADAIRIEVLPKAVRTLDQVREGYRRGGFTFRDVQDAADAIVEVQEQWIAAANQWRDLQTEIDRLSGRFDASARGETEQ</sequence>
<feature type="signal peptide" evidence="3">
    <location>
        <begin position="1"/>
        <end position="23"/>
    </location>
</feature>
<dbReference type="GO" id="GO:0015562">
    <property type="term" value="F:efflux transmembrane transporter activity"/>
    <property type="evidence" value="ECO:0007669"/>
    <property type="project" value="InterPro"/>
</dbReference>
<dbReference type="PANTHER" id="PTHR30203">
    <property type="entry name" value="OUTER MEMBRANE CATION EFFLUX PROTEIN"/>
    <property type="match status" value="1"/>
</dbReference>
<dbReference type="PANTHER" id="PTHR30203:SF24">
    <property type="entry name" value="BLR4935 PROTEIN"/>
    <property type="match status" value="1"/>
</dbReference>
<organism evidence="4 5">
    <name type="scientific">Croceicoccus naphthovorans</name>
    <dbReference type="NCBI Taxonomy" id="1348774"/>
    <lineage>
        <taxon>Bacteria</taxon>
        <taxon>Pseudomonadati</taxon>
        <taxon>Pseudomonadota</taxon>
        <taxon>Alphaproteobacteria</taxon>
        <taxon>Sphingomonadales</taxon>
        <taxon>Erythrobacteraceae</taxon>
        <taxon>Croceicoccus</taxon>
    </lineage>
</organism>
<dbReference type="Proteomes" id="UP000035287">
    <property type="component" value="Plasmid p1"/>
</dbReference>
<proteinExistence type="inferred from homology"/>
<name>A0A0G3XN76_9SPHN</name>
<keyword evidence="4" id="KW-0614">Plasmid</keyword>
<feature type="chain" id="PRO_5002562042" evidence="3">
    <location>
        <begin position="24"/>
        <end position="412"/>
    </location>
</feature>
<dbReference type="Pfam" id="PF02321">
    <property type="entry name" value="OEP"/>
    <property type="match status" value="2"/>
</dbReference>
<evidence type="ECO:0000256" key="2">
    <source>
        <dbReference type="SAM" id="Coils"/>
    </source>
</evidence>
<keyword evidence="5" id="KW-1185">Reference proteome</keyword>
<gene>
    <name evidence="4" type="ORF">AB433_18260</name>
</gene>
<dbReference type="OrthoDB" id="9791261at2"/>
<evidence type="ECO:0000313" key="5">
    <source>
        <dbReference type="Proteomes" id="UP000035287"/>
    </source>
</evidence>
<dbReference type="Gene3D" id="1.20.1600.10">
    <property type="entry name" value="Outer membrane efflux proteins (OEP)"/>
    <property type="match status" value="1"/>
</dbReference>
<comment type="similarity">
    <text evidence="1">Belongs to the outer membrane factor (OMF) (TC 1.B.17) family.</text>
</comment>
<keyword evidence="2" id="KW-0175">Coiled coil</keyword>
<accession>A0A0G3XN76</accession>
<dbReference type="SUPFAM" id="SSF56954">
    <property type="entry name" value="Outer membrane efflux proteins (OEP)"/>
    <property type="match status" value="1"/>
</dbReference>
<dbReference type="InterPro" id="IPR010131">
    <property type="entry name" value="MdtP/NodT-like"/>
</dbReference>
<keyword evidence="3" id="KW-0732">Signal</keyword>
<dbReference type="AlphaFoldDB" id="A0A0G3XN76"/>
<reference evidence="4 5" key="1">
    <citation type="submission" date="2015-06" db="EMBL/GenBank/DDBJ databases">
        <authorList>
            <person name="Zeng Y."/>
            <person name="Huang Y."/>
        </authorList>
    </citation>
    <scope>NUCLEOTIDE SEQUENCE [LARGE SCALE GENOMIC DNA]</scope>
    <source>
        <strain evidence="4 5">PQ-2</strain>
        <plasmid evidence="5">Plasmid p1</plasmid>
    </source>
</reference>
<evidence type="ECO:0000256" key="1">
    <source>
        <dbReference type="ARBA" id="ARBA00007613"/>
    </source>
</evidence>
<dbReference type="PATRIC" id="fig|1348774.3.peg.3845"/>
<evidence type="ECO:0000256" key="3">
    <source>
        <dbReference type="SAM" id="SignalP"/>
    </source>
</evidence>
<dbReference type="EMBL" id="CP011771">
    <property type="protein sequence ID" value="AKM12079.1"/>
    <property type="molecule type" value="Genomic_DNA"/>
</dbReference>
<dbReference type="InterPro" id="IPR003423">
    <property type="entry name" value="OMP_efflux"/>
</dbReference>
<evidence type="ECO:0000313" key="4">
    <source>
        <dbReference type="EMBL" id="AKM12079.1"/>
    </source>
</evidence>
<protein>
    <submittedName>
        <fullName evidence="4">Outer membrane efflux protein</fullName>
    </submittedName>
</protein>
<feature type="coiled-coil region" evidence="2">
    <location>
        <begin position="289"/>
        <end position="318"/>
    </location>
</feature>
<dbReference type="KEGG" id="cna:AB433_18260"/>
<geneLocation type="plasmid" evidence="4 5">
    <name>p1</name>
</geneLocation>